<evidence type="ECO:0000259" key="7">
    <source>
        <dbReference type="Pfam" id="PF08281"/>
    </source>
</evidence>
<comment type="caution">
    <text evidence="8">The sequence shown here is derived from an EMBL/GenBank/DDBJ whole genome shotgun (WGS) entry which is preliminary data.</text>
</comment>
<dbReference type="RefSeq" id="WP_068703777.1">
    <property type="nucleotide sequence ID" value="NZ_BDCR01000003.1"/>
</dbReference>
<evidence type="ECO:0000313" key="9">
    <source>
        <dbReference type="Proteomes" id="UP000076586"/>
    </source>
</evidence>
<dbReference type="NCBIfam" id="TIGR02937">
    <property type="entry name" value="sigma70-ECF"/>
    <property type="match status" value="1"/>
</dbReference>
<dbReference type="Pfam" id="PF04542">
    <property type="entry name" value="Sigma70_r2"/>
    <property type="match status" value="1"/>
</dbReference>
<comment type="similarity">
    <text evidence="1">Belongs to the sigma-70 factor family. ECF subfamily.</text>
</comment>
<dbReference type="SUPFAM" id="SSF88659">
    <property type="entry name" value="Sigma3 and sigma4 domains of RNA polymerase sigma factors"/>
    <property type="match status" value="1"/>
</dbReference>
<feature type="domain" description="RNA polymerase sigma factor 70 region 4 type 2" evidence="7">
    <location>
        <begin position="108"/>
        <end position="157"/>
    </location>
</feature>
<dbReference type="AlphaFoldDB" id="A0A170ZT40"/>
<dbReference type="InterPro" id="IPR036388">
    <property type="entry name" value="WH-like_DNA-bd_sf"/>
</dbReference>
<dbReference type="OrthoDB" id="795989at2"/>
<dbReference type="InterPro" id="IPR007627">
    <property type="entry name" value="RNA_pol_sigma70_r2"/>
</dbReference>
<reference evidence="9" key="1">
    <citation type="submission" date="2016-04" db="EMBL/GenBank/DDBJ databases">
        <title>Draft genome sequence of Paludibacter jiangxiensis strain NM7.</title>
        <authorList>
            <person name="Qiu Y."/>
            <person name="Matsuura N."/>
            <person name="Ohashi A."/>
            <person name="Tourlousse M.D."/>
            <person name="Sekiguchi Y."/>
        </authorList>
    </citation>
    <scope>NUCLEOTIDE SEQUENCE [LARGE SCALE GENOMIC DNA]</scope>
    <source>
        <strain evidence="9">NM7</strain>
    </source>
</reference>
<evidence type="ECO:0000256" key="1">
    <source>
        <dbReference type="ARBA" id="ARBA00010641"/>
    </source>
</evidence>
<keyword evidence="4" id="KW-0238">DNA-binding</keyword>
<dbReference type="GO" id="GO:0016987">
    <property type="term" value="F:sigma factor activity"/>
    <property type="evidence" value="ECO:0007669"/>
    <property type="project" value="UniProtKB-KW"/>
</dbReference>
<dbReference type="GO" id="GO:0006352">
    <property type="term" value="P:DNA-templated transcription initiation"/>
    <property type="evidence" value="ECO:0007669"/>
    <property type="project" value="InterPro"/>
</dbReference>
<keyword evidence="5" id="KW-0804">Transcription</keyword>
<organism evidence="8 9">
    <name type="scientific">Paludibacter jiangxiensis</name>
    <dbReference type="NCBI Taxonomy" id="681398"/>
    <lineage>
        <taxon>Bacteria</taxon>
        <taxon>Pseudomonadati</taxon>
        <taxon>Bacteroidota</taxon>
        <taxon>Bacteroidia</taxon>
        <taxon>Bacteroidales</taxon>
        <taxon>Paludibacteraceae</taxon>
        <taxon>Paludibacter</taxon>
    </lineage>
</organism>
<dbReference type="PANTHER" id="PTHR43133:SF8">
    <property type="entry name" value="RNA POLYMERASE SIGMA FACTOR HI_1459-RELATED"/>
    <property type="match status" value="1"/>
</dbReference>
<dbReference type="PANTHER" id="PTHR43133">
    <property type="entry name" value="RNA POLYMERASE ECF-TYPE SIGMA FACTO"/>
    <property type="match status" value="1"/>
</dbReference>
<evidence type="ECO:0000256" key="3">
    <source>
        <dbReference type="ARBA" id="ARBA00023082"/>
    </source>
</evidence>
<evidence type="ECO:0000256" key="2">
    <source>
        <dbReference type="ARBA" id="ARBA00023015"/>
    </source>
</evidence>
<keyword evidence="3" id="KW-0731">Sigma factor</keyword>
<dbReference type="InterPro" id="IPR014284">
    <property type="entry name" value="RNA_pol_sigma-70_dom"/>
</dbReference>
<reference evidence="9" key="2">
    <citation type="journal article" date="2017" name="Genome Announc.">
        <title>Draft genome sequence of Paludibacter jiangxiensis NM7(T), a propionate-producing fermentative bacterium.</title>
        <authorList>
            <person name="Qiu Y.-L."/>
            <person name="Tourlousse D.M."/>
            <person name="Matsuura N."/>
            <person name="Ohashi A."/>
            <person name="Sekiguchi Y."/>
        </authorList>
    </citation>
    <scope>NUCLEOTIDE SEQUENCE [LARGE SCALE GENOMIC DNA]</scope>
    <source>
        <strain evidence="9">NM7</strain>
    </source>
</reference>
<dbReference type="STRING" id="681398.PJIAN_3302"/>
<accession>A0A170ZT40</accession>
<dbReference type="InterPro" id="IPR013325">
    <property type="entry name" value="RNA_pol_sigma_r2"/>
</dbReference>
<keyword evidence="9" id="KW-1185">Reference proteome</keyword>
<feature type="domain" description="RNA polymerase sigma-70 region 2" evidence="6">
    <location>
        <begin position="14"/>
        <end position="76"/>
    </location>
</feature>
<dbReference type="Proteomes" id="UP000076586">
    <property type="component" value="Unassembled WGS sequence"/>
</dbReference>
<evidence type="ECO:0000256" key="4">
    <source>
        <dbReference type="ARBA" id="ARBA00023125"/>
    </source>
</evidence>
<keyword evidence="2" id="KW-0805">Transcription regulation</keyword>
<sequence length="165" mass="19172">MDLQQFEIKILPLKNKIYRLAKALLNNTNEAEDAVQDIYLKLWSSRKELEKAENLTALTLQIARNHCIDRIRSRNRVQFSDLIDNDESFSSEPSPYEQTEQKDLVKNVKQLISELPEQQRIVIHLRDVEGLEMDEIAAITGMTENAIKVYLSRARQSIRKSFLGK</sequence>
<dbReference type="CDD" id="cd06171">
    <property type="entry name" value="Sigma70_r4"/>
    <property type="match status" value="1"/>
</dbReference>
<dbReference type="GO" id="GO:0003677">
    <property type="term" value="F:DNA binding"/>
    <property type="evidence" value="ECO:0007669"/>
    <property type="project" value="UniProtKB-KW"/>
</dbReference>
<name>A0A170ZT40_9BACT</name>
<dbReference type="InterPro" id="IPR039425">
    <property type="entry name" value="RNA_pol_sigma-70-like"/>
</dbReference>
<evidence type="ECO:0000313" key="8">
    <source>
        <dbReference type="EMBL" id="GAT62990.1"/>
    </source>
</evidence>
<protein>
    <submittedName>
        <fullName evidence="8">RNA polymerase sigma-70 factor, ECF subfamily</fullName>
    </submittedName>
</protein>
<dbReference type="SUPFAM" id="SSF88946">
    <property type="entry name" value="Sigma2 domain of RNA polymerase sigma factors"/>
    <property type="match status" value="1"/>
</dbReference>
<dbReference type="Gene3D" id="1.10.1740.10">
    <property type="match status" value="1"/>
</dbReference>
<evidence type="ECO:0000256" key="5">
    <source>
        <dbReference type="ARBA" id="ARBA00023163"/>
    </source>
</evidence>
<dbReference type="InterPro" id="IPR013324">
    <property type="entry name" value="RNA_pol_sigma_r3/r4-like"/>
</dbReference>
<dbReference type="Pfam" id="PF08281">
    <property type="entry name" value="Sigma70_r4_2"/>
    <property type="match status" value="1"/>
</dbReference>
<gene>
    <name evidence="8" type="ORF">PJIAN_3302</name>
</gene>
<evidence type="ECO:0000259" key="6">
    <source>
        <dbReference type="Pfam" id="PF04542"/>
    </source>
</evidence>
<dbReference type="EMBL" id="BDCR01000003">
    <property type="protein sequence ID" value="GAT62990.1"/>
    <property type="molecule type" value="Genomic_DNA"/>
</dbReference>
<dbReference type="InterPro" id="IPR013249">
    <property type="entry name" value="RNA_pol_sigma70_r4_t2"/>
</dbReference>
<proteinExistence type="inferred from homology"/>
<dbReference type="Gene3D" id="1.10.10.10">
    <property type="entry name" value="Winged helix-like DNA-binding domain superfamily/Winged helix DNA-binding domain"/>
    <property type="match status" value="1"/>
</dbReference>